<organism evidence="4">
    <name type="scientific">Micromonas pusilla</name>
    <name type="common">Picoplanktonic green alga</name>
    <name type="synonym">Chromulina pusilla</name>
    <dbReference type="NCBI Taxonomy" id="38833"/>
    <lineage>
        <taxon>Eukaryota</taxon>
        <taxon>Viridiplantae</taxon>
        <taxon>Chlorophyta</taxon>
        <taxon>Mamiellophyceae</taxon>
        <taxon>Mamiellales</taxon>
        <taxon>Mamiellaceae</taxon>
        <taxon>Micromonas</taxon>
    </lineage>
</organism>
<name>A0A7S0H0Q2_MICPS</name>
<dbReference type="GO" id="GO:0003341">
    <property type="term" value="P:cilium movement"/>
    <property type="evidence" value="ECO:0007669"/>
    <property type="project" value="InterPro"/>
</dbReference>
<evidence type="ECO:0000256" key="1">
    <source>
        <dbReference type="ARBA" id="ARBA00023054"/>
    </source>
</evidence>
<dbReference type="EMBL" id="HBEN01012982">
    <property type="protein sequence ID" value="CAD8448847.1"/>
    <property type="molecule type" value="Transcribed_RNA"/>
</dbReference>
<protein>
    <recommendedName>
        <fullName evidence="5">Coiled-coil domain-containing protein 39</fullName>
    </recommendedName>
</protein>
<dbReference type="PANTHER" id="PTHR18962:SF0">
    <property type="entry name" value="COILED-COIL DOMAIN-CONTAINING PROTEIN 39"/>
    <property type="match status" value="1"/>
</dbReference>
<dbReference type="GO" id="GO:0036159">
    <property type="term" value="P:inner dynein arm assembly"/>
    <property type="evidence" value="ECO:0007669"/>
    <property type="project" value="InterPro"/>
</dbReference>
<dbReference type="Pfam" id="PF24161">
    <property type="entry name" value="CCDC39"/>
    <property type="match status" value="1"/>
</dbReference>
<evidence type="ECO:0000256" key="2">
    <source>
        <dbReference type="SAM" id="Coils"/>
    </source>
</evidence>
<evidence type="ECO:0000256" key="3">
    <source>
        <dbReference type="SAM" id="MobiDB-lite"/>
    </source>
</evidence>
<dbReference type="GO" id="GO:0060285">
    <property type="term" value="P:cilium-dependent cell motility"/>
    <property type="evidence" value="ECO:0007669"/>
    <property type="project" value="TreeGrafter"/>
</dbReference>
<proteinExistence type="predicted"/>
<dbReference type="GO" id="GO:0005930">
    <property type="term" value="C:axoneme"/>
    <property type="evidence" value="ECO:0007669"/>
    <property type="project" value="InterPro"/>
</dbReference>
<evidence type="ECO:0000313" key="4">
    <source>
        <dbReference type="EMBL" id="CAD8448847.1"/>
    </source>
</evidence>
<reference evidence="4" key="1">
    <citation type="submission" date="2021-01" db="EMBL/GenBank/DDBJ databases">
        <authorList>
            <person name="Corre E."/>
            <person name="Pelletier E."/>
            <person name="Niang G."/>
            <person name="Scheremetjew M."/>
            <person name="Finn R."/>
            <person name="Kale V."/>
            <person name="Holt S."/>
            <person name="Cochrane G."/>
            <person name="Meng A."/>
            <person name="Brown T."/>
            <person name="Cohen L."/>
        </authorList>
    </citation>
    <scope>NUCLEOTIDE SEQUENCE</scope>
    <source>
        <strain evidence="4">CCAC1681</strain>
    </source>
</reference>
<accession>A0A7S0H0Q2</accession>
<dbReference type="AlphaFoldDB" id="A0A7S0H0Q2"/>
<evidence type="ECO:0008006" key="5">
    <source>
        <dbReference type="Google" id="ProtNLM"/>
    </source>
</evidence>
<gene>
    <name evidence="4" type="ORF">MSP1401_LOCUS10828</name>
</gene>
<feature type="coiled-coil region" evidence="2">
    <location>
        <begin position="686"/>
        <end position="822"/>
    </location>
</feature>
<feature type="region of interest" description="Disordered" evidence="3">
    <location>
        <begin position="1"/>
        <end position="32"/>
    </location>
</feature>
<dbReference type="PANTHER" id="PTHR18962">
    <property type="entry name" value="COILED-COIL DOMAIN-CONTAINING PROTEIN 39"/>
    <property type="match status" value="1"/>
</dbReference>
<feature type="coiled-coil region" evidence="2">
    <location>
        <begin position="571"/>
        <end position="637"/>
    </location>
</feature>
<keyword evidence="1 2" id="KW-0175">Coiled coil</keyword>
<feature type="coiled-coil region" evidence="2">
    <location>
        <begin position="346"/>
        <end position="432"/>
    </location>
</feature>
<sequence length="889" mass="101790">MSEFDDSDRGDVTASEFDPDDDASFLPPFANAENRELDLQIREKERLLEELENDAEEHEDRVNAMREHLRNVEAEVTNTQSRAEARRKEKETEAHMKRLSEMAMARVRDDARKMEKEELELAERVANIDAASHRGVEKLDAYKLQLNWGQEELEQWAAASARKDEDALALEKYKRADDARVRELNLAIERATKTVAEKKSALESEVSETQAAQLELDRAAEDFRNLHAERQDVVRQWEDVIESMKRRDAAIADASRDFAKRRKEIRAKRLLLAERTRFLEQELTNNKETDVAIETADRGMANIRERYETESAEQRALADETDAAKNALRRAAAELATLDGGNAAKREALLLKRQKLEKTQKKLEKATKRLEREKLELMSLEERGAELDRVQKENEEELTAARKDAAAHKDLLMRARAELKGLGERTKALDAETQGARTQNKGLARKIALMDERVLKQQETLYHAEFQIQNLERRVARAGGARSDEETRVLQAKIDALQSTLRERVAEHDALVASTRRAEEDLEAARKRSKQLKRATSALSGEISELTLEAEYAAKDVRAAVSAKEDKMVAHDTLKLEVKKLRDLLDKKADQVFDLENRKAQLQLSMEERRHEVETHAELLRAQHKMLREDVHRATLEMRERSMKVGKLQTKFEVLVNKVKRHGMDDDENGGEHSQAYYVVKAAQEREEMQRRGDELDASIRKSEKEIVALEATLRQLTAQNDSFRVANRPVDERDGDALATRAALREKLETAKEKLRFHREEESRAEEELRRRDEKVRRLHEEAGEINEELDVLEREAAESEAKLRDTARRAEETHKELMAAQDAYRAAKGLPPDGDQVGPEELDMRCEELREGTRVVVSELKAVAAEHPELATLLASYGVKLPGVETQ</sequence>
<dbReference type="InterPro" id="IPR033290">
    <property type="entry name" value="CCDC39"/>
</dbReference>